<accession>A0AC34FKW2</accession>
<evidence type="ECO:0000313" key="2">
    <source>
        <dbReference type="WBParaSite" id="ES5_v2.g17878.t1"/>
    </source>
</evidence>
<sequence length="142" mass="15617">MMKIFFVLVVLAFCKSVESIHCVYAINDKIIDANHACPSTDTFCSTVILSYNDSQILHDVEYVSKRQGCGIYMSWLNNGQEQQHCTSVGHVSYRSGITDISATCCNTNLCNAAPQPPPCNGATTKTFSFIGFLSFVLFIIIA</sequence>
<dbReference type="WBParaSite" id="ES5_v2.g17878.t1">
    <property type="protein sequence ID" value="ES5_v2.g17878.t1"/>
    <property type="gene ID" value="ES5_v2.g17878"/>
</dbReference>
<organism evidence="1 2">
    <name type="scientific">Panagrolaimus sp. ES5</name>
    <dbReference type="NCBI Taxonomy" id="591445"/>
    <lineage>
        <taxon>Eukaryota</taxon>
        <taxon>Metazoa</taxon>
        <taxon>Ecdysozoa</taxon>
        <taxon>Nematoda</taxon>
        <taxon>Chromadorea</taxon>
        <taxon>Rhabditida</taxon>
        <taxon>Tylenchina</taxon>
        <taxon>Panagrolaimomorpha</taxon>
        <taxon>Panagrolaimoidea</taxon>
        <taxon>Panagrolaimidae</taxon>
        <taxon>Panagrolaimus</taxon>
    </lineage>
</organism>
<reference evidence="2" key="1">
    <citation type="submission" date="2022-11" db="UniProtKB">
        <authorList>
            <consortium name="WormBaseParasite"/>
        </authorList>
    </citation>
    <scope>IDENTIFICATION</scope>
</reference>
<dbReference type="Proteomes" id="UP000887579">
    <property type="component" value="Unplaced"/>
</dbReference>
<protein>
    <submittedName>
        <fullName evidence="2">UPAR/Ly6 domain-containing protein</fullName>
    </submittedName>
</protein>
<name>A0AC34FKW2_9BILA</name>
<proteinExistence type="predicted"/>
<evidence type="ECO:0000313" key="1">
    <source>
        <dbReference type="Proteomes" id="UP000887579"/>
    </source>
</evidence>